<comment type="similarity">
    <text evidence="9">Belongs to the class I-like SAM-binding methyltransferase superfamily. Trm1 family.</text>
</comment>
<feature type="compositionally biased region" description="Low complexity" evidence="10">
    <location>
        <begin position="535"/>
        <end position="544"/>
    </location>
</feature>
<evidence type="ECO:0000256" key="3">
    <source>
        <dbReference type="ARBA" id="ARBA00022679"/>
    </source>
</evidence>
<dbReference type="Gene3D" id="3.40.50.150">
    <property type="entry name" value="Vaccinia Virus protein VP39"/>
    <property type="match status" value="1"/>
</dbReference>
<dbReference type="PANTHER" id="PTHR10631">
    <property type="entry name" value="N 2 ,N 2 -DIMETHYLGUANOSINE TRNA METHYLTRANSFERASE"/>
    <property type="match status" value="1"/>
</dbReference>
<dbReference type="GO" id="GO:0005634">
    <property type="term" value="C:nucleus"/>
    <property type="evidence" value="ECO:0007669"/>
    <property type="project" value="TreeGrafter"/>
</dbReference>
<comment type="catalytic activity">
    <reaction evidence="8 9">
        <text>guanosine(26) in tRNA + 2 S-adenosyl-L-methionine = N(2)-dimethylguanosine(26) in tRNA + 2 S-adenosyl-L-homocysteine + 2 H(+)</text>
        <dbReference type="Rhea" id="RHEA:43140"/>
        <dbReference type="Rhea" id="RHEA-COMP:10359"/>
        <dbReference type="Rhea" id="RHEA-COMP:10360"/>
        <dbReference type="ChEBI" id="CHEBI:15378"/>
        <dbReference type="ChEBI" id="CHEBI:57856"/>
        <dbReference type="ChEBI" id="CHEBI:59789"/>
        <dbReference type="ChEBI" id="CHEBI:74269"/>
        <dbReference type="ChEBI" id="CHEBI:74513"/>
        <dbReference type="EC" id="2.1.1.216"/>
    </reaction>
</comment>
<evidence type="ECO:0000256" key="10">
    <source>
        <dbReference type="SAM" id="MobiDB-lite"/>
    </source>
</evidence>
<dbReference type="Pfam" id="PF02005">
    <property type="entry name" value="TRM"/>
    <property type="match status" value="1"/>
</dbReference>
<dbReference type="SUPFAM" id="SSF53335">
    <property type="entry name" value="S-adenosyl-L-methionine-dependent methyltransferases"/>
    <property type="match status" value="1"/>
</dbReference>
<evidence type="ECO:0000256" key="8">
    <source>
        <dbReference type="ARBA" id="ARBA00051897"/>
    </source>
</evidence>
<keyword evidence="2 9" id="KW-0489">Methyltransferase</keyword>
<dbReference type="NCBIfam" id="TIGR00308">
    <property type="entry name" value="TRM1"/>
    <property type="match status" value="1"/>
</dbReference>
<feature type="compositionally biased region" description="Basic and acidic residues" evidence="10">
    <location>
        <begin position="25"/>
        <end position="38"/>
    </location>
</feature>
<gene>
    <name evidence="11" type="ORF">NSCI0253_LOCUS13830</name>
</gene>
<dbReference type="FunFam" id="3.40.50.150:FF:000051">
    <property type="entry name" value="tRNA (guanine(26)-N(2))-dimethyltransferase"/>
    <property type="match status" value="1"/>
</dbReference>
<dbReference type="PROSITE" id="PS51626">
    <property type="entry name" value="SAM_MT_TRM1"/>
    <property type="match status" value="1"/>
</dbReference>
<evidence type="ECO:0000256" key="2">
    <source>
        <dbReference type="ARBA" id="ARBA00022603"/>
    </source>
</evidence>
<proteinExistence type="inferred from homology"/>
<evidence type="ECO:0000256" key="5">
    <source>
        <dbReference type="ARBA" id="ARBA00022694"/>
    </source>
</evidence>
<evidence type="ECO:0000256" key="6">
    <source>
        <dbReference type="ARBA" id="ARBA00022884"/>
    </source>
</evidence>
<organism evidence="11">
    <name type="scientific">Noctiluca scintillans</name>
    <name type="common">Sea sparkle</name>
    <name type="synonym">Red tide dinoflagellate</name>
    <dbReference type="NCBI Taxonomy" id="2966"/>
    <lineage>
        <taxon>Eukaryota</taxon>
        <taxon>Sar</taxon>
        <taxon>Alveolata</taxon>
        <taxon>Dinophyceae</taxon>
        <taxon>Noctilucales</taxon>
        <taxon>Noctilucaceae</taxon>
        <taxon>Noctiluca</taxon>
    </lineage>
</organism>
<dbReference type="InterPro" id="IPR029063">
    <property type="entry name" value="SAM-dependent_MTases_sf"/>
</dbReference>
<keyword evidence="4 9" id="KW-0949">S-adenosyl-L-methionine</keyword>
<dbReference type="InterPro" id="IPR042296">
    <property type="entry name" value="tRNA_met_Trm1_C"/>
</dbReference>
<keyword evidence="5 9" id="KW-0819">tRNA processing</keyword>
<keyword evidence="1 9" id="KW-0820">tRNA-binding</keyword>
<keyword evidence="6 9" id="KW-0694">RNA-binding</keyword>
<dbReference type="GO" id="GO:0002940">
    <property type="term" value="P:tRNA N2-guanine methylation"/>
    <property type="evidence" value="ECO:0007669"/>
    <property type="project" value="TreeGrafter"/>
</dbReference>
<reference evidence="11" key="1">
    <citation type="submission" date="2021-01" db="EMBL/GenBank/DDBJ databases">
        <authorList>
            <person name="Corre E."/>
            <person name="Pelletier E."/>
            <person name="Niang G."/>
            <person name="Scheremetjew M."/>
            <person name="Finn R."/>
            <person name="Kale V."/>
            <person name="Holt S."/>
            <person name="Cochrane G."/>
            <person name="Meng A."/>
            <person name="Brown T."/>
            <person name="Cohen L."/>
        </authorList>
    </citation>
    <scope>NUCLEOTIDE SEQUENCE</scope>
</reference>
<feature type="region of interest" description="Disordered" evidence="10">
    <location>
        <begin position="17"/>
        <end position="38"/>
    </location>
</feature>
<dbReference type="EMBL" id="HBFQ01019700">
    <property type="protein sequence ID" value="CAD8839482.1"/>
    <property type="molecule type" value="Transcribed_RNA"/>
</dbReference>
<evidence type="ECO:0000256" key="9">
    <source>
        <dbReference type="PROSITE-ProRule" id="PRU00958"/>
    </source>
</evidence>
<evidence type="ECO:0000313" key="11">
    <source>
        <dbReference type="EMBL" id="CAD8839482.1"/>
    </source>
</evidence>
<sequence length="605" mass="65417">MSCSAVSSDGTIREGKAVILPNAQAKKEDGKKEEGKTRDDVFYNPAQVFNRDISLLVVSVFAKIRKVEVEEKQRRREESAKKAGRPSYSGPLPGLHILEALSATGIRSIRYAKELGEGPEGIRRIVANDLDETAVAHIRRNLVHNGIGSCIEATCGDAAAHMYAHKARGPGGLGDAGYAVIDIDPYGTASPFLDAAVQAVADGGLLCITSTDMPVLGGNHPETCFSRYGGTAFKAGYVHEMALRLVLHAASTSAAKYGREVRPLLCLSVDFYVRIFVRVFDQAIRTKYQASKTGVVHQCQQCESFFVQPFGEVLGDANPKFKPAKCVVPGMECPECQGRLKIGGPLHIGSLYDSDFVKLCLEACEQGSSRFPGITTWKKITGILRAIAEETVDVPLHYKLPLLLKSLKMVPMPLRTFRGTLKALGYSVSHFHREPEAIKTDAPNAVVYDLLRLWAEEHPPKGMPLPEILKKPLTVTKPIEWSSEQDDSTKKKKMFPQNPPFWGPGTKAKGGSMPSEAAPVEDTVARGVPKEAAETETPVVPTEATEARSEAAVSTVVDGGASESRQEALPETAASEARSDAVVASTEPPLKRQRCEGEGDGVENI</sequence>
<accession>A0A7S1A1K3</accession>
<keyword evidence="3 9" id="KW-0808">Transferase</keyword>
<evidence type="ECO:0000256" key="1">
    <source>
        <dbReference type="ARBA" id="ARBA00022555"/>
    </source>
</evidence>
<protein>
    <recommendedName>
        <fullName evidence="7 9">tRNA (guanine(26)-N(2))-dimethyltransferase</fullName>
        <ecNumber evidence="7 9">2.1.1.216</ecNumber>
    </recommendedName>
</protein>
<dbReference type="GO" id="GO:0000049">
    <property type="term" value="F:tRNA binding"/>
    <property type="evidence" value="ECO:0007669"/>
    <property type="project" value="UniProtKB-UniRule"/>
</dbReference>
<evidence type="ECO:0000256" key="4">
    <source>
        <dbReference type="ARBA" id="ARBA00022691"/>
    </source>
</evidence>
<feature type="region of interest" description="Disordered" evidence="10">
    <location>
        <begin position="480"/>
        <end position="605"/>
    </location>
</feature>
<dbReference type="Gene3D" id="3.30.56.70">
    <property type="entry name" value="N2,N2-dimethylguanosine tRNA methyltransferase, C-terminal domain"/>
    <property type="match status" value="1"/>
</dbReference>
<dbReference type="PANTHER" id="PTHR10631:SF3">
    <property type="entry name" value="TRNA (GUANINE(26)-N(2))-DIMETHYLTRANSFERASE"/>
    <property type="match status" value="1"/>
</dbReference>
<name>A0A7S1A1K3_NOCSC</name>
<dbReference type="AlphaFoldDB" id="A0A7S1A1K3"/>
<dbReference type="InterPro" id="IPR002905">
    <property type="entry name" value="Trm1"/>
</dbReference>
<dbReference type="EC" id="2.1.1.216" evidence="7 9"/>
<evidence type="ECO:0000256" key="7">
    <source>
        <dbReference type="ARBA" id="ARBA00039099"/>
    </source>
</evidence>
<dbReference type="GO" id="GO:0160104">
    <property type="term" value="F:tRNA (guanine(26)-N2)-dimethyltransferase activity"/>
    <property type="evidence" value="ECO:0007669"/>
    <property type="project" value="UniProtKB-UniRule"/>
</dbReference>